<evidence type="ECO:0000256" key="11">
    <source>
        <dbReference type="PIRSR" id="PIRSR000941-50"/>
    </source>
</evidence>
<dbReference type="PROSITE" id="PS00383">
    <property type="entry name" value="TYR_PHOSPHATASE_1"/>
    <property type="match status" value="1"/>
</dbReference>
<dbReference type="GO" id="GO:0005634">
    <property type="term" value="C:nucleus"/>
    <property type="evidence" value="ECO:0007669"/>
    <property type="project" value="UniProtKB-SubCell"/>
</dbReference>
<comment type="catalytic activity">
    <reaction evidence="8">
        <text>O-phospho-L-seryl-[protein] + H2O = L-seryl-[protein] + phosphate</text>
        <dbReference type="Rhea" id="RHEA:20629"/>
        <dbReference type="Rhea" id="RHEA-COMP:9863"/>
        <dbReference type="Rhea" id="RHEA-COMP:11604"/>
        <dbReference type="ChEBI" id="CHEBI:15377"/>
        <dbReference type="ChEBI" id="CHEBI:29999"/>
        <dbReference type="ChEBI" id="CHEBI:43474"/>
        <dbReference type="ChEBI" id="CHEBI:83421"/>
        <dbReference type="EC" id="3.1.3.16"/>
    </reaction>
</comment>
<dbReference type="Gene3D" id="3.90.190.10">
    <property type="entry name" value="Protein tyrosine phosphatase superfamily"/>
    <property type="match status" value="1"/>
</dbReference>
<evidence type="ECO:0000256" key="9">
    <source>
        <dbReference type="ARBA" id="ARBA00048336"/>
    </source>
</evidence>
<evidence type="ECO:0000313" key="15">
    <source>
        <dbReference type="Proteomes" id="UP000245119"/>
    </source>
</evidence>
<comment type="catalytic activity">
    <reaction evidence="10">
        <text>O-phospho-L-tyrosyl-[protein] + H2O = L-tyrosyl-[protein] + phosphate</text>
        <dbReference type="Rhea" id="RHEA:10684"/>
        <dbReference type="Rhea" id="RHEA-COMP:10136"/>
        <dbReference type="Rhea" id="RHEA-COMP:20101"/>
        <dbReference type="ChEBI" id="CHEBI:15377"/>
        <dbReference type="ChEBI" id="CHEBI:43474"/>
        <dbReference type="ChEBI" id="CHEBI:46858"/>
        <dbReference type="ChEBI" id="CHEBI:61978"/>
        <dbReference type="EC" id="3.1.3.48"/>
    </reaction>
</comment>
<proteinExistence type="inferred from homology"/>
<dbReference type="PANTHER" id="PTHR45848">
    <property type="entry name" value="DUAL SPECIFICITY PROTEIN PHOSPHATASE 12 FAMILY MEMBER"/>
    <property type="match status" value="1"/>
</dbReference>
<dbReference type="Proteomes" id="UP000245119">
    <property type="component" value="Linkage Group LG11"/>
</dbReference>
<evidence type="ECO:0000256" key="7">
    <source>
        <dbReference type="ARBA" id="ARBA00023242"/>
    </source>
</evidence>
<dbReference type="GO" id="GO:0004722">
    <property type="term" value="F:protein serine/threonine phosphatase activity"/>
    <property type="evidence" value="ECO:0007669"/>
    <property type="project" value="UniProtKB-EC"/>
</dbReference>
<keyword evidence="7" id="KW-0539">Nucleus</keyword>
<evidence type="ECO:0000256" key="3">
    <source>
        <dbReference type="ARBA" id="ARBA00008601"/>
    </source>
</evidence>
<keyword evidence="15" id="KW-1185">Reference proteome</keyword>
<dbReference type="EMBL" id="PZQS01000011">
    <property type="protein sequence ID" value="PVD21853.1"/>
    <property type="molecule type" value="Genomic_DNA"/>
</dbReference>
<dbReference type="InterPro" id="IPR000340">
    <property type="entry name" value="Dual-sp_phosphatase_cat-dom"/>
</dbReference>
<evidence type="ECO:0000259" key="13">
    <source>
        <dbReference type="PROSITE" id="PS50056"/>
    </source>
</evidence>
<dbReference type="InterPro" id="IPR016278">
    <property type="entry name" value="DUSP12"/>
</dbReference>
<accession>A0A2T7NL06</accession>
<evidence type="ECO:0000256" key="10">
    <source>
        <dbReference type="ARBA" id="ARBA00051722"/>
    </source>
</evidence>
<dbReference type="InterPro" id="IPR000387">
    <property type="entry name" value="Tyr_Pase_dom"/>
</dbReference>
<dbReference type="PROSITE" id="PS50054">
    <property type="entry name" value="TYR_PHOSPHATASE_DUAL"/>
    <property type="match status" value="1"/>
</dbReference>
<evidence type="ECO:0000256" key="2">
    <source>
        <dbReference type="ARBA" id="ARBA00004496"/>
    </source>
</evidence>
<organism evidence="14 15">
    <name type="scientific">Pomacea canaliculata</name>
    <name type="common">Golden apple snail</name>
    <dbReference type="NCBI Taxonomy" id="400727"/>
    <lineage>
        <taxon>Eukaryota</taxon>
        <taxon>Metazoa</taxon>
        <taxon>Spiralia</taxon>
        <taxon>Lophotrochozoa</taxon>
        <taxon>Mollusca</taxon>
        <taxon>Gastropoda</taxon>
        <taxon>Caenogastropoda</taxon>
        <taxon>Architaenioglossa</taxon>
        <taxon>Ampullarioidea</taxon>
        <taxon>Ampullariidae</taxon>
        <taxon>Pomacea</taxon>
    </lineage>
</organism>
<feature type="domain" description="Tyrosine specific protein phosphatases" evidence="13">
    <location>
        <begin position="63"/>
        <end position="124"/>
    </location>
</feature>
<dbReference type="OrthoDB" id="2017893at2759"/>
<dbReference type="SUPFAM" id="SSF52799">
    <property type="entry name" value="(Phosphotyrosine protein) phosphatases II"/>
    <property type="match status" value="1"/>
</dbReference>
<evidence type="ECO:0000256" key="1">
    <source>
        <dbReference type="ARBA" id="ARBA00004123"/>
    </source>
</evidence>
<dbReference type="InterPro" id="IPR029021">
    <property type="entry name" value="Prot-tyrosine_phosphatase-like"/>
</dbReference>
<comment type="catalytic activity">
    <reaction evidence="9">
        <text>O-phospho-L-threonyl-[protein] + H2O = L-threonyl-[protein] + phosphate</text>
        <dbReference type="Rhea" id="RHEA:47004"/>
        <dbReference type="Rhea" id="RHEA-COMP:11060"/>
        <dbReference type="Rhea" id="RHEA-COMP:11605"/>
        <dbReference type="ChEBI" id="CHEBI:15377"/>
        <dbReference type="ChEBI" id="CHEBI:30013"/>
        <dbReference type="ChEBI" id="CHEBI:43474"/>
        <dbReference type="ChEBI" id="CHEBI:61977"/>
        <dbReference type="EC" id="3.1.3.16"/>
    </reaction>
</comment>
<keyword evidence="5" id="KW-0378">Hydrolase</keyword>
<dbReference type="STRING" id="400727.A0A2T7NL06"/>
<comment type="similarity">
    <text evidence="3">Belongs to the protein-tyrosine phosphatase family. Non-receptor class dual specificity subfamily.</text>
</comment>
<dbReference type="InterPro" id="IPR016130">
    <property type="entry name" value="Tyr_Pase_AS"/>
</dbReference>
<keyword evidence="4" id="KW-0963">Cytoplasm</keyword>
<dbReference type="PANTHER" id="PTHR45848:SF4">
    <property type="entry name" value="DUAL SPECIFICITY PROTEIN PHOSPHATASE 12"/>
    <property type="match status" value="1"/>
</dbReference>
<comment type="subcellular location">
    <subcellularLocation>
        <location evidence="2">Cytoplasm</location>
    </subcellularLocation>
    <subcellularLocation>
        <location evidence="1">Nucleus</location>
    </subcellularLocation>
</comment>
<gene>
    <name evidence="14" type="ORF">C0Q70_17655</name>
</gene>
<evidence type="ECO:0000259" key="12">
    <source>
        <dbReference type="PROSITE" id="PS50054"/>
    </source>
</evidence>
<dbReference type="PIRSF" id="PIRSF000941">
    <property type="entry name" value="DUSP12"/>
    <property type="match status" value="1"/>
</dbReference>
<dbReference type="GO" id="GO:0008138">
    <property type="term" value="F:protein tyrosine/serine/threonine phosphatase activity"/>
    <property type="evidence" value="ECO:0007669"/>
    <property type="project" value="InterPro"/>
</dbReference>
<evidence type="ECO:0000256" key="5">
    <source>
        <dbReference type="ARBA" id="ARBA00022801"/>
    </source>
</evidence>
<protein>
    <submittedName>
        <fullName evidence="14">Uncharacterized protein</fullName>
    </submittedName>
</protein>
<dbReference type="Pfam" id="PF00782">
    <property type="entry name" value="DSPc"/>
    <property type="match status" value="1"/>
</dbReference>
<dbReference type="AlphaFoldDB" id="A0A2T7NL06"/>
<feature type="domain" description="Tyrosine-protein phosphatase" evidence="12">
    <location>
        <begin position="4"/>
        <end position="145"/>
    </location>
</feature>
<keyword evidence="6" id="KW-0904">Protein phosphatase</keyword>
<dbReference type="FunFam" id="3.90.190.10:FF:000056">
    <property type="entry name" value="Dual specificity phosphatase 12"/>
    <property type="match status" value="1"/>
</dbReference>
<evidence type="ECO:0000313" key="14">
    <source>
        <dbReference type="EMBL" id="PVD21853.1"/>
    </source>
</evidence>
<dbReference type="InterPro" id="IPR020422">
    <property type="entry name" value="TYR_PHOSPHATASE_DUAL_dom"/>
</dbReference>
<evidence type="ECO:0000256" key="4">
    <source>
        <dbReference type="ARBA" id="ARBA00022490"/>
    </source>
</evidence>
<dbReference type="GO" id="GO:0004725">
    <property type="term" value="F:protein tyrosine phosphatase activity"/>
    <property type="evidence" value="ECO:0007669"/>
    <property type="project" value="UniProtKB-EC"/>
</dbReference>
<dbReference type="GO" id="GO:0005737">
    <property type="term" value="C:cytoplasm"/>
    <property type="evidence" value="ECO:0007669"/>
    <property type="project" value="UniProtKB-SubCell"/>
</dbReference>
<feature type="active site" description="Phosphocysteine intermediate" evidence="11">
    <location>
        <position position="89"/>
    </location>
</feature>
<dbReference type="SMART" id="SM00195">
    <property type="entry name" value="DSPc"/>
    <property type="match status" value="1"/>
</dbReference>
<evidence type="ECO:0000256" key="8">
    <source>
        <dbReference type="ARBA" id="ARBA00047761"/>
    </source>
</evidence>
<dbReference type="PROSITE" id="PS50056">
    <property type="entry name" value="TYR_PHOSPHATASE_2"/>
    <property type="match status" value="1"/>
</dbReference>
<name>A0A2T7NL06_POMCA</name>
<reference evidence="14 15" key="1">
    <citation type="submission" date="2018-04" db="EMBL/GenBank/DDBJ databases">
        <title>The genome of golden apple snail Pomacea canaliculata provides insight into stress tolerance and invasive adaptation.</title>
        <authorList>
            <person name="Liu C."/>
            <person name="Liu B."/>
            <person name="Ren Y."/>
            <person name="Zhang Y."/>
            <person name="Wang H."/>
            <person name="Li S."/>
            <person name="Jiang F."/>
            <person name="Yin L."/>
            <person name="Zhang G."/>
            <person name="Qian W."/>
            <person name="Fan W."/>
        </authorList>
    </citation>
    <scope>NUCLEOTIDE SEQUENCE [LARGE SCALE GENOMIC DNA]</scope>
    <source>
        <strain evidence="14">SZHN2017</strain>
        <tissue evidence="14">Muscle</tissue>
    </source>
</reference>
<sequence length="354" mass="40078">MDVNCDAVLDNLYLGGIQGPFNSEILRSQGITHILSILDRPLLAELVEGFKYKFIYALDLYDTDLLQDMEECLEFIEQGRQEGSVLVHCQAGASRSATIVIAYLMRACHMARDEALSFVKKQRPIVNPNQGFLEQLQLFENMGCRVDRSHEEFRMYTLNKLAIRIKSGLASFCTQLLLMCRKNFIWFTKLTVVNITCFIHRRPLFRQSVVLSHKKGEGESAFDWRSKIPPKASEMKPENLEAELEAKCDISLFVEPIEWMKGKIEHMEGKLSCPKCSAKLGSFVWYGERCPCGAWVAPAFHIQRNKVDEVKPHAVAPIPQQRTSLPPSYQLPVVVDPENDVDGASVDVNSLPLA</sequence>
<comment type="caution">
    <text evidence="14">The sequence shown here is derived from an EMBL/GenBank/DDBJ whole genome shotgun (WGS) entry which is preliminary data.</text>
</comment>
<evidence type="ECO:0000256" key="6">
    <source>
        <dbReference type="ARBA" id="ARBA00022912"/>
    </source>
</evidence>